<keyword evidence="9" id="KW-0067">ATP-binding</keyword>
<sequence>MQANDKNDNDLLQQSCRIALAAFLHDLGKFAERARIPVDEEVLAANKQLYCPHRKKYTDDRGWFSHVHAAYTGLAMDLIEDYMPDLKGNDFAPFGSWKTQDVDDSFINAAAKHHKPESFLQWIIATADRVASGFDREEFEKYNQGEDLTRTGKNHYTARQLTLLEQINKSGMAEKDFRYRYPLKPLSPESIFPVEAASYEGNDDTAAQKEYQELWRGFNEALKQMPKSHRNNWSLWLDHFETLWGVYTQAIPSATAFNIRPDVSLYDHSRVAAALATALWRYHHEYGETSQSAVKKLADQQQSWKEEKFLLIQGDFFGIQDFIFASGGETNKRAAKLLRGRSFYVSLLSECAALKVLDTLNLPATSQVINAAGKFMIVAPNTAATIEKLQKVQQVLDKWFLQHSWGQAGVGLAWMKASCNDFRRGKEGKASPYKQLIVQLFEQLEIIKNQRFNLCGDSSAPIFFKDFLESFDKNKGVCKIDGRSPASEQIDSDTYISELAKDQIETGHWLTRRERILITRQSLGLTSALKIPIFGYHISFAGNEETQGKFGEQARNGNLLRAWDFSLPKSADRALWNGYARRAINAYVPLFDDKAQGEAELGKYAGEEMLDLGEAKTLNHIACEDQIFQENHQWQGISALSTLKGDVDNLGLIFQSGLGDDASFSKTAALSRQVNAFFTTYLPWLCHTKYRNSYTVFAGGDDFFLIGPWRSQIKLAGEMRQAFQNYVAHNSEVHFSAGISTTKPGLPISQLGEMAEEALEQAKAHNPNALEIAPKNAASCFNQRMFWEEFMELTGTRYSRLQELSEQNGLSTGYVYGLLNLIDMAEKVNEKPENAIWHSYFAYRTVRMLDRNKQLDRDQRRRRQAELAEEIANTGIIRHGGNYRVALFCHLYQQRD</sequence>
<keyword evidence="3" id="KW-0808">Transferase</keyword>
<evidence type="ECO:0000259" key="12">
    <source>
        <dbReference type="PROSITE" id="PS50887"/>
    </source>
</evidence>
<dbReference type="Pfam" id="PF18211">
    <property type="entry name" value="Csm1_B"/>
    <property type="match status" value="1"/>
</dbReference>
<organism evidence="13 14">
    <name type="scientific">Methylomarinum roseum</name>
    <dbReference type="NCBI Taxonomy" id="3067653"/>
    <lineage>
        <taxon>Bacteria</taxon>
        <taxon>Pseudomonadati</taxon>
        <taxon>Pseudomonadota</taxon>
        <taxon>Gammaproteobacteria</taxon>
        <taxon>Methylococcales</taxon>
        <taxon>Methylococcaceae</taxon>
        <taxon>Methylomarinum</taxon>
    </lineage>
</organism>
<keyword evidence="7" id="KW-0378">Hydrolase</keyword>
<gene>
    <name evidence="13" type="primary">cas10</name>
    <name evidence="13" type="ORF">Q9L42_011800</name>
</gene>
<evidence type="ECO:0000256" key="8">
    <source>
        <dbReference type="ARBA" id="ARBA00022839"/>
    </source>
</evidence>
<evidence type="ECO:0000256" key="1">
    <source>
        <dbReference type="ARBA" id="ARBA00005700"/>
    </source>
</evidence>
<feature type="domain" description="GGDEF" evidence="12">
    <location>
        <begin position="638"/>
        <end position="775"/>
    </location>
</feature>
<dbReference type="PANTHER" id="PTHR36528:SF1">
    <property type="entry name" value="CRISPR SYSTEM SINGLE-STRAND-SPECIFIC DEOXYRIBONUCLEASE CAS10_CSM1 (SUBTYPE III-A)"/>
    <property type="match status" value="1"/>
</dbReference>
<keyword evidence="14" id="KW-1185">Reference proteome</keyword>
<comment type="similarity">
    <text evidence="1">Belongs to the CRISPR-associated Cas10/Csm1 family.</text>
</comment>
<dbReference type="KEGG" id="mech:Q9L42_011800"/>
<evidence type="ECO:0000256" key="11">
    <source>
        <dbReference type="ARBA" id="ARBA00032922"/>
    </source>
</evidence>
<keyword evidence="10" id="KW-0051">Antiviral defense</keyword>
<dbReference type="GO" id="GO:0016740">
    <property type="term" value="F:transferase activity"/>
    <property type="evidence" value="ECO:0007669"/>
    <property type="project" value="UniProtKB-KW"/>
</dbReference>
<evidence type="ECO:0000256" key="4">
    <source>
        <dbReference type="ARBA" id="ARBA00022722"/>
    </source>
</evidence>
<dbReference type="InterPro" id="IPR000160">
    <property type="entry name" value="GGDEF_dom"/>
</dbReference>
<dbReference type="PROSITE" id="PS50887">
    <property type="entry name" value="GGDEF"/>
    <property type="match status" value="1"/>
</dbReference>
<reference evidence="13 14" key="1">
    <citation type="journal article" date="2024" name="Microbiology">
        <title>Methylomarinum rosea sp. nov., a novel halophilic methanotrophic bacterium from the hypersaline Lake Elton.</title>
        <authorList>
            <person name="Suleimanov R.Z."/>
            <person name="Oshkin I.Y."/>
            <person name="Danilova O.V."/>
            <person name="Suzina N.E."/>
            <person name="Dedysh S.N."/>
        </authorList>
    </citation>
    <scope>NUCLEOTIDE SEQUENCE [LARGE SCALE GENOMIC DNA]</scope>
    <source>
        <strain evidence="13 14">Ch1-1</strain>
    </source>
</reference>
<evidence type="ECO:0000256" key="3">
    <source>
        <dbReference type="ARBA" id="ARBA00022679"/>
    </source>
</evidence>
<evidence type="ECO:0000256" key="7">
    <source>
        <dbReference type="ARBA" id="ARBA00022801"/>
    </source>
</evidence>
<dbReference type="RefSeq" id="WP_349431116.1">
    <property type="nucleotide sequence ID" value="NZ_CP157743.1"/>
</dbReference>
<dbReference type="NCBIfam" id="TIGR02578">
    <property type="entry name" value="cas_TM1811_Csm1"/>
    <property type="match status" value="1"/>
</dbReference>
<dbReference type="Gene3D" id="3.30.70.270">
    <property type="match status" value="1"/>
</dbReference>
<dbReference type="PANTHER" id="PTHR36528">
    <property type="entry name" value="CRISPR SYSTEM SINGLE-STRAND-SPECIFIC DEOXYRIBONUCLEASE CAS10/CSM1 (SUBTYPE III-A)"/>
    <property type="match status" value="1"/>
</dbReference>
<dbReference type="InterPro" id="IPR052117">
    <property type="entry name" value="Cas10/Csm1_subtype-III-A"/>
</dbReference>
<evidence type="ECO:0000256" key="2">
    <source>
        <dbReference type="ARBA" id="ARBA00014333"/>
    </source>
</evidence>
<dbReference type="Pfam" id="PF22335">
    <property type="entry name" value="Cas10-Cmr2_palm2"/>
    <property type="match status" value="1"/>
</dbReference>
<evidence type="ECO:0000256" key="6">
    <source>
        <dbReference type="ARBA" id="ARBA00022759"/>
    </source>
</evidence>
<name>A0AAU7NQ04_9GAMM</name>
<dbReference type="GO" id="GO:0005524">
    <property type="term" value="F:ATP binding"/>
    <property type="evidence" value="ECO:0007669"/>
    <property type="project" value="UniProtKB-KW"/>
</dbReference>
<dbReference type="InterPro" id="IPR013408">
    <property type="entry name" value="Cas10/Csm1"/>
</dbReference>
<proteinExistence type="inferred from homology"/>
<accession>A0AAU7NQ04</accession>
<dbReference type="AlphaFoldDB" id="A0AAU7NQ04"/>
<dbReference type="EMBL" id="CP157743">
    <property type="protein sequence ID" value="XBS19054.1"/>
    <property type="molecule type" value="Genomic_DNA"/>
</dbReference>
<dbReference type="InterPro" id="IPR041062">
    <property type="entry name" value="Csm1_B"/>
</dbReference>
<keyword evidence="5" id="KW-0547">Nucleotide-binding</keyword>
<dbReference type="InterPro" id="IPR054767">
    <property type="entry name" value="Cas10-Cmr2_palm2"/>
</dbReference>
<dbReference type="Proteomes" id="UP001225378">
    <property type="component" value="Chromosome"/>
</dbReference>
<protein>
    <recommendedName>
        <fullName evidence="2">CRISPR system single-strand-specific deoxyribonuclease Cas10/Csm1 (subtype III-A)</fullName>
    </recommendedName>
    <alternativeName>
        <fullName evidence="11">Cyclic oligoadenylate synthase</fullName>
    </alternativeName>
</protein>
<dbReference type="GO" id="GO:0004527">
    <property type="term" value="F:exonuclease activity"/>
    <property type="evidence" value="ECO:0007669"/>
    <property type="project" value="UniProtKB-KW"/>
</dbReference>
<evidence type="ECO:0000256" key="9">
    <source>
        <dbReference type="ARBA" id="ARBA00022840"/>
    </source>
</evidence>
<keyword evidence="8" id="KW-0269">Exonuclease</keyword>
<dbReference type="GO" id="GO:0051607">
    <property type="term" value="P:defense response to virus"/>
    <property type="evidence" value="ECO:0007669"/>
    <property type="project" value="UniProtKB-KW"/>
</dbReference>
<evidence type="ECO:0000256" key="5">
    <source>
        <dbReference type="ARBA" id="ARBA00022741"/>
    </source>
</evidence>
<keyword evidence="6" id="KW-0255">Endonuclease</keyword>
<dbReference type="GO" id="GO:0004519">
    <property type="term" value="F:endonuclease activity"/>
    <property type="evidence" value="ECO:0007669"/>
    <property type="project" value="UniProtKB-KW"/>
</dbReference>
<evidence type="ECO:0000313" key="13">
    <source>
        <dbReference type="EMBL" id="XBS19054.1"/>
    </source>
</evidence>
<evidence type="ECO:0000313" key="14">
    <source>
        <dbReference type="Proteomes" id="UP001225378"/>
    </source>
</evidence>
<evidence type="ECO:0000256" key="10">
    <source>
        <dbReference type="ARBA" id="ARBA00023118"/>
    </source>
</evidence>
<dbReference type="InterPro" id="IPR043128">
    <property type="entry name" value="Rev_trsase/Diguanyl_cyclase"/>
</dbReference>
<keyword evidence="4" id="KW-0540">Nuclease</keyword>